<accession>A0A2R6Y0F9</accession>
<dbReference type="EMBL" id="PEBX01000042">
    <property type="protein sequence ID" value="PTQ56153.1"/>
    <property type="molecule type" value="Genomic_DNA"/>
</dbReference>
<comment type="caution">
    <text evidence="1">The sequence shown here is derived from an EMBL/GenBank/DDBJ whole genome shotgun (WGS) entry which is preliminary data.</text>
</comment>
<evidence type="ECO:0000313" key="2">
    <source>
        <dbReference type="Proteomes" id="UP000244338"/>
    </source>
</evidence>
<protein>
    <submittedName>
        <fullName evidence="1">Uncharacterized protein</fullName>
    </submittedName>
</protein>
<proteinExistence type="predicted"/>
<reference evidence="2" key="1">
    <citation type="journal article" date="2018" name="Sci. Rep.">
        <title>Lignite coal burning seam in the remote Altai Mountains harbors a hydrogen-driven thermophilic microbial community.</title>
        <authorList>
            <person name="Kadnikov V.V."/>
            <person name="Mardanov A.V."/>
            <person name="Ivasenko D.A."/>
            <person name="Antsiferov D.V."/>
            <person name="Beletsky A.V."/>
            <person name="Karnachuk O.V."/>
            <person name="Ravin N.V."/>
        </authorList>
    </citation>
    <scope>NUCLEOTIDE SEQUENCE [LARGE SCALE GENOMIC DNA]</scope>
</reference>
<dbReference type="AlphaFoldDB" id="A0A2R6Y0F9"/>
<gene>
    <name evidence="1" type="ORF">BSOLF_0759</name>
</gene>
<organism evidence="1 2">
    <name type="scientific">Candidatus Carbonibacillus altaicus</name>
    <dbReference type="NCBI Taxonomy" id="2163959"/>
    <lineage>
        <taxon>Bacteria</taxon>
        <taxon>Bacillati</taxon>
        <taxon>Bacillota</taxon>
        <taxon>Bacilli</taxon>
        <taxon>Bacillales</taxon>
        <taxon>Candidatus Carbonibacillus</taxon>
    </lineage>
</organism>
<dbReference type="Proteomes" id="UP000244338">
    <property type="component" value="Unassembled WGS sequence"/>
</dbReference>
<evidence type="ECO:0000313" key="1">
    <source>
        <dbReference type="EMBL" id="PTQ56153.1"/>
    </source>
</evidence>
<name>A0A2R6Y0F9_9BACL</name>
<sequence length="87" mass="9884">MAKPPSSFVYAEQALVSIIQEAYMKGASPARSMRGCAHRDWMASAKARYIASAGRIDEEVHQNGYPRFRPKESYKYPPYTHAYRALV</sequence>